<reference evidence="1 2" key="1">
    <citation type="submission" date="2016-03" db="EMBL/GenBank/DDBJ databases">
        <authorList>
            <person name="Ploux O."/>
        </authorList>
    </citation>
    <scope>NUCLEOTIDE SEQUENCE [LARGE SCALE GENOMIC DNA]</scope>
    <source>
        <strain evidence="1 2">UAMH 11012</strain>
    </source>
</reference>
<dbReference type="AlphaFoldDB" id="A0A1L7WIZ7"/>
<sequence length="270" mass="29792">MLFIPLPPFSPKTPRVLAIIKTSTLAILNARQHIHQACSHPFLGDSQAPGIKTSFEWVSSTPDQPAYFQALDVIVHPRWCNACIAERTNIIESLPNPVEDTRPSQGWSHIEELAFKRGVREGRVLALSREIDFAVDSLDAVIMASDLNAPSGALQSDPAQDAFMNELLTALRSTSLVGEDEEVADLSNRLKSTTVMDRELNQQQRRELELLNRRFGEGRVVGLFGQWGLEQDALYGSSILKKRALNGAALAGVERVLGGEQADPMDIYSM</sequence>
<proteinExistence type="predicted"/>
<accession>A0A1L7WIZ7</accession>
<name>A0A1L7WIZ7_9HELO</name>
<evidence type="ECO:0000313" key="1">
    <source>
        <dbReference type="EMBL" id="CZR52742.1"/>
    </source>
</evidence>
<dbReference type="EMBL" id="FJOG01000003">
    <property type="protein sequence ID" value="CZR52742.1"/>
    <property type="molecule type" value="Genomic_DNA"/>
</dbReference>
<gene>
    <name evidence="1" type="ORF">PAC_02619</name>
</gene>
<evidence type="ECO:0000313" key="2">
    <source>
        <dbReference type="Proteomes" id="UP000184330"/>
    </source>
</evidence>
<organism evidence="1 2">
    <name type="scientific">Phialocephala subalpina</name>
    <dbReference type="NCBI Taxonomy" id="576137"/>
    <lineage>
        <taxon>Eukaryota</taxon>
        <taxon>Fungi</taxon>
        <taxon>Dikarya</taxon>
        <taxon>Ascomycota</taxon>
        <taxon>Pezizomycotina</taxon>
        <taxon>Leotiomycetes</taxon>
        <taxon>Helotiales</taxon>
        <taxon>Mollisiaceae</taxon>
        <taxon>Phialocephala</taxon>
        <taxon>Phialocephala fortinii species complex</taxon>
    </lineage>
</organism>
<keyword evidence="2" id="KW-1185">Reference proteome</keyword>
<protein>
    <submittedName>
        <fullName evidence="1">Uncharacterized protein</fullName>
    </submittedName>
</protein>
<dbReference type="OrthoDB" id="10558617at2759"/>
<dbReference type="Proteomes" id="UP000184330">
    <property type="component" value="Unassembled WGS sequence"/>
</dbReference>